<proteinExistence type="inferred from homology"/>
<gene>
    <name evidence="5" type="ORF">Slin15195_G025280</name>
</gene>
<dbReference type="OrthoDB" id="4500971at2759"/>
<feature type="compositionally biased region" description="Gly residues" evidence="3">
    <location>
        <begin position="90"/>
        <end position="130"/>
    </location>
</feature>
<dbReference type="PANTHER" id="PTHR42341">
    <property type="entry name" value="HYDROPHOBIN"/>
    <property type="match status" value="1"/>
</dbReference>
<feature type="region of interest" description="Disordered" evidence="3">
    <location>
        <begin position="23"/>
        <end position="132"/>
    </location>
</feature>
<organism evidence="5 6">
    <name type="scientific">Septoria linicola</name>
    <dbReference type="NCBI Taxonomy" id="215465"/>
    <lineage>
        <taxon>Eukaryota</taxon>
        <taxon>Fungi</taxon>
        <taxon>Dikarya</taxon>
        <taxon>Ascomycota</taxon>
        <taxon>Pezizomycotina</taxon>
        <taxon>Dothideomycetes</taxon>
        <taxon>Dothideomycetidae</taxon>
        <taxon>Mycosphaerellales</taxon>
        <taxon>Mycosphaerellaceae</taxon>
        <taxon>Septoria</taxon>
    </lineage>
</organism>
<accession>A0A9Q9AJT3</accession>
<evidence type="ECO:0000256" key="2">
    <source>
        <dbReference type="ARBA" id="ARBA00023157"/>
    </source>
</evidence>
<dbReference type="InterPro" id="IPR036686">
    <property type="entry name" value="Class_II_Hydrophobin_sf"/>
</dbReference>
<dbReference type="Proteomes" id="UP001056384">
    <property type="component" value="Chromosome 2"/>
</dbReference>
<feature type="chain" id="PRO_5040466361" evidence="4">
    <location>
        <begin position="20"/>
        <end position="198"/>
    </location>
</feature>
<dbReference type="AlphaFoldDB" id="A0A9Q9AJT3"/>
<feature type="signal peptide" evidence="4">
    <location>
        <begin position="1"/>
        <end position="19"/>
    </location>
</feature>
<protein>
    <submittedName>
        <fullName evidence="5">Cerato-ulmin hydrophobin family, Hydrophobin superfamily</fullName>
    </submittedName>
</protein>
<dbReference type="PANTHER" id="PTHR42341:SF1">
    <property type="entry name" value="HYDROPHOBIN"/>
    <property type="match status" value="1"/>
</dbReference>
<dbReference type="SUPFAM" id="SSF101751">
    <property type="entry name" value="Hydrophobin II, HfbII"/>
    <property type="match status" value="1"/>
</dbReference>
<dbReference type="Gene3D" id="3.20.120.10">
    <property type="entry name" value="Hydrophobin"/>
    <property type="match status" value="1"/>
</dbReference>
<reference evidence="5" key="1">
    <citation type="submission" date="2022-06" db="EMBL/GenBank/DDBJ databases">
        <title>Complete genome sequences of two strains of the flax pathogen Septoria linicola.</title>
        <authorList>
            <person name="Lapalu N."/>
            <person name="Simon A."/>
            <person name="Demenou B."/>
            <person name="Paumier D."/>
            <person name="Guillot M.-P."/>
            <person name="Gout L."/>
            <person name="Valade R."/>
        </authorList>
    </citation>
    <scope>NUCLEOTIDE SEQUENCE</scope>
    <source>
        <strain evidence="5">SE15195</strain>
    </source>
</reference>
<dbReference type="InterPro" id="IPR010636">
    <property type="entry name" value="Class_II_hydrophobin"/>
</dbReference>
<keyword evidence="4" id="KW-0732">Signal</keyword>
<evidence type="ECO:0000313" key="5">
    <source>
        <dbReference type="EMBL" id="USW49209.1"/>
    </source>
</evidence>
<name>A0A9Q9AJT3_9PEZI</name>
<keyword evidence="2" id="KW-1015">Disulfide bond</keyword>
<comment type="similarity">
    <text evidence="1">Belongs to the cerato-ulmin hydrophobin family.</text>
</comment>
<feature type="compositionally biased region" description="Pro residues" evidence="3">
    <location>
        <begin position="43"/>
        <end position="59"/>
    </location>
</feature>
<keyword evidence="6" id="KW-1185">Reference proteome</keyword>
<dbReference type="Pfam" id="PF06766">
    <property type="entry name" value="Hydrophobin_2"/>
    <property type="match status" value="1"/>
</dbReference>
<dbReference type="CDD" id="cd23508">
    <property type="entry name" value="hydrophobin_II"/>
    <property type="match status" value="1"/>
</dbReference>
<evidence type="ECO:0000256" key="4">
    <source>
        <dbReference type="SAM" id="SignalP"/>
    </source>
</evidence>
<dbReference type="EMBL" id="CP099419">
    <property type="protein sequence ID" value="USW49209.1"/>
    <property type="molecule type" value="Genomic_DNA"/>
</dbReference>
<evidence type="ECO:0000256" key="3">
    <source>
        <dbReference type="SAM" id="MobiDB-lite"/>
    </source>
</evidence>
<evidence type="ECO:0000256" key="1">
    <source>
        <dbReference type="ARBA" id="ARBA00009576"/>
    </source>
</evidence>
<evidence type="ECO:0000313" key="6">
    <source>
        <dbReference type="Proteomes" id="UP001056384"/>
    </source>
</evidence>
<sequence>MQFFVFSLAALATASPLLSSYGNKEQGSGLIPSYGNPSTPYVPALPVPGPSQPGYSPTPEPDHNGGNDDDEPEYPVDQPSKPPGGNKPPGNGGNKPPGNGGNKPPGNGGNKPPGSGGNGGNGGNGGGSGGRPAQVCPSGWVPQCCQTNVLGVVGLQCGNVPRTITGVSQFQKTCAKTGHSANCCIIPALGQGIICNQL</sequence>
<dbReference type="GO" id="GO:0005576">
    <property type="term" value="C:extracellular region"/>
    <property type="evidence" value="ECO:0007669"/>
    <property type="project" value="InterPro"/>
</dbReference>